<feature type="compositionally biased region" description="Basic and acidic residues" evidence="4">
    <location>
        <begin position="742"/>
        <end position="752"/>
    </location>
</feature>
<evidence type="ECO:0000256" key="3">
    <source>
        <dbReference type="ARBA" id="ARBA00023187"/>
    </source>
</evidence>
<dbReference type="GO" id="GO:0008380">
    <property type="term" value="P:RNA splicing"/>
    <property type="evidence" value="ECO:0007669"/>
    <property type="project" value="UniProtKB-KW"/>
</dbReference>
<evidence type="ECO:0000256" key="2">
    <source>
        <dbReference type="ARBA" id="ARBA00022884"/>
    </source>
</evidence>
<dbReference type="Proteomes" id="UP000186817">
    <property type="component" value="Unassembled WGS sequence"/>
</dbReference>
<dbReference type="AlphaFoldDB" id="A0A1Q9C849"/>
<evidence type="ECO:0000259" key="5">
    <source>
        <dbReference type="SMART" id="SM00360"/>
    </source>
</evidence>
<gene>
    <name evidence="6" type="primary">U2AF2</name>
    <name evidence="6" type="ORF">AK812_SmicGene40673</name>
</gene>
<feature type="domain" description="RRM" evidence="5">
    <location>
        <begin position="411"/>
        <end position="481"/>
    </location>
</feature>
<dbReference type="InterPro" id="IPR027417">
    <property type="entry name" value="P-loop_NTPase"/>
</dbReference>
<dbReference type="Gene3D" id="3.40.50.300">
    <property type="entry name" value="P-loop containing nucleotide triphosphate hydrolases"/>
    <property type="match status" value="1"/>
</dbReference>
<evidence type="ECO:0000256" key="4">
    <source>
        <dbReference type="SAM" id="MobiDB-lite"/>
    </source>
</evidence>
<proteinExistence type="predicted"/>
<dbReference type="Gene3D" id="3.30.70.330">
    <property type="match status" value="2"/>
</dbReference>
<dbReference type="GO" id="GO:0003723">
    <property type="term" value="F:RNA binding"/>
    <property type="evidence" value="ECO:0007669"/>
    <property type="project" value="UniProtKB-KW"/>
</dbReference>
<evidence type="ECO:0000313" key="7">
    <source>
        <dbReference type="Proteomes" id="UP000186817"/>
    </source>
</evidence>
<name>A0A1Q9C849_SYMMI</name>
<comment type="caution">
    <text evidence="6">The sequence shown here is derived from an EMBL/GenBank/DDBJ whole genome shotgun (WGS) entry which is preliminary data.</text>
</comment>
<keyword evidence="7" id="KW-1185">Reference proteome</keyword>
<reference evidence="6 7" key="1">
    <citation type="submission" date="2016-02" db="EMBL/GenBank/DDBJ databases">
        <title>Genome analysis of coral dinoflagellate symbionts highlights evolutionary adaptations to a symbiotic lifestyle.</title>
        <authorList>
            <person name="Aranda M."/>
            <person name="Li Y."/>
            <person name="Liew Y.J."/>
            <person name="Baumgarten S."/>
            <person name="Simakov O."/>
            <person name="Wilson M."/>
            <person name="Piel J."/>
            <person name="Ashoor H."/>
            <person name="Bougouffa S."/>
            <person name="Bajic V.B."/>
            <person name="Ryu T."/>
            <person name="Ravasi T."/>
            <person name="Bayer T."/>
            <person name="Micklem G."/>
            <person name="Kim H."/>
            <person name="Bhak J."/>
            <person name="Lajeunesse T.C."/>
            <person name="Voolstra C.R."/>
        </authorList>
    </citation>
    <scope>NUCLEOTIDE SEQUENCE [LARGE SCALE GENOMIC DNA]</scope>
    <source>
        <strain evidence="6 7">CCMP2467</strain>
    </source>
</reference>
<feature type="region of interest" description="Disordered" evidence="4">
    <location>
        <begin position="705"/>
        <end position="752"/>
    </location>
</feature>
<dbReference type="Pfam" id="PF00076">
    <property type="entry name" value="RRM_1"/>
    <property type="match status" value="1"/>
</dbReference>
<dbReference type="EMBL" id="LSRX01001528">
    <property type="protein sequence ID" value="OLP79081.1"/>
    <property type="molecule type" value="Genomic_DNA"/>
</dbReference>
<evidence type="ECO:0000256" key="1">
    <source>
        <dbReference type="ARBA" id="ARBA00022664"/>
    </source>
</evidence>
<feature type="domain" description="RRM" evidence="5">
    <location>
        <begin position="278"/>
        <end position="361"/>
    </location>
</feature>
<dbReference type="InterPro" id="IPR035979">
    <property type="entry name" value="RBD_domain_sf"/>
</dbReference>
<sequence length="964" mass="105069">MDRDFFADADIFIKVRGRYDSSANFSAQKYPCPLSDEWCFWASDGRQITCPGPDEDGEKKSPTNFERCLPEGQKFRLMQNKVRNQLSLIFKAPQLRRLERAIRCRNRLVLQSLMEELPGVPEGLRAAAQKLLSGFRPDPSELPKAPELKAMPMAPKAPAEAESGLPLKASPPPKAMPQPKFKAKGPAPVKPKAQEPSTGGADASPTVASPTEPVAKAAPVLEDFATSAAAPGTDEAAPWKKRKRGDRSTPGSAPTGPAEPASAEVRSAPKSAKDLSRKVLLSNVPSSVSSKELLEFFHGAVCSATGQTLPPHITAEKLQVVEAVEIHRGGHAEVTFATATSASIVTLLNGIQFQSAGLSIRRPPGYSVPPANRSKLLSSTLQDLVSGELPPELLEPAEPSVSAKAQSRPVSVQLSGIPTSMNSTSVFDLLAQFGGPVKSLHLAHDRSTGQHSGNGTAEFADYESAVEACRFSPLLGFIEVTMQEPADHAQPADSEVGHRRSRWSEDAADDDLGPFNAILPPKQPVEAAEDDDDLGPFNAVLPKRTAPPADDDLDLGPFNDILPPKAAPAPEEDEADDDDDLGPFNAILGHSQLASLVRVLLNANADRRYKEVARDGHGTDPEIGDNVRTDFFQVPTEVLADAGNVGNVARGTPTTLANFLYTDVQAPNVLGETPLLAAAGSQRDLQGSVEGLSEDIAANQPLSGRLRWRNGTDGSRRGPTEQTQMSWDGGWGTSWGSSWGGDWKRKRDSQDSKWKNDERKCKQCRKWESEGEWFGRTFYCARCCAKVAEQGHKDEYHEDAGPGGEPWLAAYKEKWKDLVEMEWREEMRVVDDRLRNWPVARLVGQGFCITELEARRRGTFFGKVKIAFSKAMLPRHQFSSGDEVIVSRGNPLDEKAAWKGEILELGMNRLTIVSDKPPQELHCGRWRLDRGANKTAYERTKSALGYVTGAKFRAKAIRKMVLNE</sequence>
<feature type="region of interest" description="Disordered" evidence="4">
    <location>
        <begin position="485"/>
        <end position="515"/>
    </location>
</feature>
<dbReference type="Gene3D" id="2.40.30.270">
    <property type="match status" value="1"/>
</dbReference>
<feature type="compositionally biased region" description="Low complexity" evidence="4">
    <location>
        <begin position="153"/>
        <end position="162"/>
    </location>
</feature>
<keyword evidence="2" id="KW-0694">RNA-binding</keyword>
<feature type="region of interest" description="Disordered" evidence="4">
    <location>
        <begin position="153"/>
        <end position="212"/>
    </location>
</feature>
<feature type="compositionally biased region" description="Basic and acidic residues" evidence="4">
    <location>
        <begin position="495"/>
        <end position="505"/>
    </location>
</feature>
<dbReference type="OrthoDB" id="10266058at2759"/>
<dbReference type="PANTHER" id="PTHR23139">
    <property type="entry name" value="RNA-BINDING PROTEIN"/>
    <property type="match status" value="1"/>
</dbReference>
<dbReference type="GO" id="GO:0006397">
    <property type="term" value="P:mRNA processing"/>
    <property type="evidence" value="ECO:0007669"/>
    <property type="project" value="UniProtKB-KW"/>
</dbReference>
<feature type="region of interest" description="Disordered" evidence="4">
    <location>
        <begin position="227"/>
        <end position="275"/>
    </location>
</feature>
<evidence type="ECO:0000313" key="6">
    <source>
        <dbReference type="EMBL" id="OLP79081.1"/>
    </source>
</evidence>
<keyword evidence="1" id="KW-0507">mRNA processing</keyword>
<dbReference type="SUPFAM" id="SSF54928">
    <property type="entry name" value="RNA-binding domain, RBD"/>
    <property type="match status" value="1"/>
</dbReference>
<dbReference type="SMART" id="SM00360">
    <property type="entry name" value="RRM"/>
    <property type="match status" value="2"/>
</dbReference>
<dbReference type="InterPro" id="IPR012677">
    <property type="entry name" value="Nucleotide-bd_a/b_plait_sf"/>
</dbReference>
<organism evidence="6 7">
    <name type="scientific">Symbiodinium microadriaticum</name>
    <name type="common">Dinoflagellate</name>
    <name type="synonym">Zooxanthella microadriatica</name>
    <dbReference type="NCBI Taxonomy" id="2951"/>
    <lineage>
        <taxon>Eukaryota</taxon>
        <taxon>Sar</taxon>
        <taxon>Alveolata</taxon>
        <taxon>Dinophyceae</taxon>
        <taxon>Suessiales</taxon>
        <taxon>Symbiodiniaceae</taxon>
        <taxon>Symbiodinium</taxon>
    </lineage>
</organism>
<keyword evidence="3" id="KW-0508">mRNA splicing</keyword>
<accession>A0A1Q9C849</accession>
<dbReference type="InterPro" id="IPR000504">
    <property type="entry name" value="RRM_dom"/>
</dbReference>
<protein>
    <submittedName>
        <fullName evidence="6">Splicing factor U2AF 65 kDa subunit</fullName>
    </submittedName>
</protein>